<dbReference type="Proteomes" id="UP001253545">
    <property type="component" value="Unassembled WGS sequence"/>
</dbReference>
<name>A0ABU2ZMQ9_9ALTE</name>
<evidence type="ECO:0000313" key="2">
    <source>
        <dbReference type="Proteomes" id="UP001253545"/>
    </source>
</evidence>
<evidence type="ECO:0000313" key="1">
    <source>
        <dbReference type="EMBL" id="MDT0593913.1"/>
    </source>
</evidence>
<dbReference type="EMBL" id="JAVRHX010000001">
    <property type="protein sequence ID" value="MDT0593913.1"/>
    <property type="molecule type" value="Genomic_DNA"/>
</dbReference>
<organism evidence="1 2">
    <name type="scientific">Glaciecola petra</name>
    <dbReference type="NCBI Taxonomy" id="3075602"/>
    <lineage>
        <taxon>Bacteria</taxon>
        <taxon>Pseudomonadati</taxon>
        <taxon>Pseudomonadota</taxon>
        <taxon>Gammaproteobacteria</taxon>
        <taxon>Alteromonadales</taxon>
        <taxon>Alteromonadaceae</taxon>
        <taxon>Glaciecola</taxon>
    </lineage>
</organism>
<keyword evidence="2" id="KW-1185">Reference proteome</keyword>
<dbReference type="RefSeq" id="WP_311367408.1">
    <property type="nucleotide sequence ID" value="NZ_JAVRHX010000001.1"/>
</dbReference>
<protein>
    <submittedName>
        <fullName evidence="1">Uncharacterized protein</fullName>
    </submittedName>
</protein>
<gene>
    <name evidence="1" type="ORF">RM552_03535</name>
</gene>
<comment type="caution">
    <text evidence="1">The sequence shown here is derived from an EMBL/GenBank/DDBJ whole genome shotgun (WGS) entry which is preliminary data.</text>
</comment>
<accession>A0ABU2ZMQ9</accession>
<sequence length="47" mass="5361">MSTNDDDKSEWLKNHYQERLASTTIDSSICLSLSRDFSQAIVTLQIV</sequence>
<reference evidence="1 2" key="1">
    <citation type="submission" date="2023-09" db="EMBL/GenBank/DDBJ databases">
        <authorList>
            <person name="Rey-Velasco X."/>
        </authorList>
    </citation>
    <scope>NUCLEOTIDE SEQUENCE [LARGE SCALE GENOMIC DNA]</scope>
    <source>
        <strain evidence="1 2">P117</strain>
    </source>
</reference>
<proteinExistence type="predicted"/>